<dbReference type="InterPro" id="IPR016152">
    <property type="entry name" value="PTrfase/Anion_transptr"/>
</dbReference>
<evidence type="ECO:0000313" key="3">
    <source>
        <dbReference type="Proteomes" id="UP000265962"/>
    </source>
</evidence>
<dbReference type="GO" id="GO:0016740">
    <property type="term" value="F:transferase activity"/>
    <property type="evidence" value="ECO:0007669"/>
    <property type="project" value="UniProtKB-KW"/>
</dbReference>
<evidence type="ECO:0000259" key="1">
    <source>
        <dbReference type="PROSITE" id="PS51094"/>
    </source>
</evidence>
<sequence length="152" mass="16145">MTALISPELVHVHLSVADRKELLTIMAARLEDLGHVHSTFLQGLLTRESRFPTGLPISGGVAIPHTDPEHVRTSAISVATLATPVGFGAMAGDGDEVPVRLVIMLALQGSSDHLGVLQKLMKSLQDTEFVQDLLTSDSAQDVAERAAAAFDL</sequence>
<accession>A0A375I7E3</accession>
<organism evidence="2 3">
    <name type="scientific">Propionibacterium ruminifibrarum</name>
    <dbReference type="NCBI Taxonomy" id="1962131"/>
    <lineage>
        <taxon>Bacteria</taxon>
        <taxon>Bacillati</taxon>
        <taxon>Actinomycetota</taxon>
        <taxon>Actinomycetes</taxon>
        <taxon>Propionibacteriales</taxon>
        <taxon>Propionibacteriaceae</taxon>
        <taxon>Propionibacterium</taxon>
    </lineage>
</organism>
<dbReference type="CDD" id="cd00211">
    <property type="entry name" value="PTS_IIA_fru"/>
    <property type="match status" value="1"/>
</dbReference>
<dbReference type="Pfam" id="PF00359">
    <property type="entry name" value="PTS_EIIA_2"/>
    <property type="match status" value="1"/>
</dbReference>
<keyword evidence="2" id="KW-0808">Transferase</keyword>
<dbReference type="OrthoDB" id="3192919at2"/>
<dbReference type="EMBL" id="OMOH01000014">
    <property type="protein sequence ID" value="SPF69456.1"/>
    <property type="molecule type" value="Genomic_DNA"/>
</dbReference>
<dbReference type="PANTHER" id="PTHR47738">
    <property type="entry name" value="PTS SYSTEM FRUCTOSE-LIKE EIIA COMPONENT-RELATED"/>
    <property type="match status" value="1"/>
</dbReference>
<dbReference type="InterPro" id="IPR002178">
    <property type="entry name" value="PTS_EIIA_type-2_dom"/>
</dbReference>
<gene>
    <name evidence="2" type="ORF">PROPJV5_2439</name>
</gene>
<dbReference type="Gene3D" id="3.40.930.10">
    <property type="entry name" value="Mannitol-specific EII, Chain A"/>
    <property type="match status" value="1"/>
</dbReference>
<feature type="domain" description="PTS EIIA type-2" evidence="1">
    <location>
        <begin position="3"/>
        <end position="149"/>
    </location>
</feature>
<dbReference type="Proteomes" id="UP000265962">
    <property type="component" value="Unassembled WGS sequence"/>
</dbReference>
<dbReference type="RefSeq" id="WP_119716537.1">
    <property type="nucleotide sequence ID" value="NZ_OMOH01000014.1"/>
</dbReference>
<dbReference type="SUPFAM" id="SSF55804">
    <property type="entry name" value="Phoshotransferase/anion transport protein"/>
    <property type="match status" value="1"/>
</dbReference>
<keyword evidence="3" id="KW-1185">Reference proteome</keyword>
<keyword evidence="2" id="KW-0670">Pyruvate</keyword>
<name>A0A375I7E3_9ACTN</name>
<protein>
    <submittedName>
        <fullName evidence="2">Phosphoenolpyruvate-dependent sugar phosphotransferase system, EIIA 2</fullName>
    </submittedName>
</protein>
<evidence type="ECO:0000313" key="2">
    <source>
        <dbReference type="EMBL" id="SPF69456.1"/>
    </source>
</evidence>
<dbReference type="PROSITE" id="PS51094">
    <property type="entry name" value="PTS_EIIA_TYPE_2"/>
    <property type="match status" value="1"/>
</dbReference>
<proteinExistence type="predicted"/>
<reference evidence="3" key="1">
    <citation type="submission" date="2018-02" db="EMBL/GenBank/DDBJ databases">
        <authorList>
            <person name="Hornung B."/>
        </authorList>
    </citation>
    <scope>NUCLEOTIDE SEQUENCE [LARGE SCALE GENOMIC DNA]</scope>
</reference>
<dbReference type="InterPro" id="IPR051541">
    <property type="entry name" value="PTS_SugarTrans_NitroReg"/>
</dbReference>
<dbReference type="PANTHER" id="PTHR47738:SF3">
    <property type="entry name" value="PHOSPHOTRANSFERASE SYSTEM MANNITOL_FRUCTOSE-SPECIFIC IIA DOMAIN CONTAINING PROTEIN"/>
    <property type="match status" value="1"/>
</dbReference>
<dbReference type="AlphaFoldDB" id="A0A375I7E3"/>